<protein>
    <submittedName>
        <fullName evidence="2">Uncharacterized protein</fullName>
    </submittedName>
</protein>
<comment type="caution">
    <text evidence="2">The sequence shown here is derived from an EMBL/GenBank/DDBJ whole genome shotgun (WGS) entry which is preliminary data.</text>
</comment>
<reference evidence="2 3" key="1">
    <citation type="journal article" date="2015" name="Antonie Van Leeuwenhoek">
        <title>Streptomyces klenkii sp. nov., isolated from deep marine sediment.</title>
        <authorList>
            <person name="Veyisoglu A."/>
            <person name="Sahin N."/>
        </authorList>
    </citation>
    <scope>NUCLEOTIDE SEQUENCE [LARGE SCALE GENOMIC DNA]</scope>
    <source>
        <strain evidence="2 3">KCTC 29202</strain>
    </source>
</reference>
<keyword evidence="3" id="KW-1185">Reference proteome</keyword>
<gene>
    <name evidence="2" type="ORF">D7231_31950</name>
</gene>
<dbReference type="AlphaFoldDB" id="A0A3B0ARC5"/>
<dbReference type="OrthoDB" id="4328493at2"/>
<proteinExistence type="predicted"/>
<accession>A0A3B0ARC5</accession>
<evidence type="ECO:0000313" key="3">
    <source>
        <dbReference type="Proteomes" id="UP000270343"/>
    </source>
</evidence>
<feature type="region of interest" description="Disordered" evidence="1">
    <location>
        <begin position="1"/>
        <end position="37"/>
    </location>
</feature>
<name>A0A3B0ARC5_9ACTN</name>
<dbReference type="Proteomes" id="UP000270343">
    <property type="component" value="Unassembled WGS sequence"/>
</dbReference>
<sequence length="204" mass="22042">MTDTHSAPVPPDAAPRCAHCRHPRRDHDGRADQRERYSPTIAGGPWCHACNTACDYAPTTAAPGGLREEITKAAEDAITAWDAEVPGTEGHPLHVVVAAGMLPVVETHLARRAEEAETALARMRAAWRSARRRGALAATLEAGTAHVEAQAARAWQEHHAAQATLARVRDYAETSDDDGPRTRQHIRQLLDGAPAEPSTKESPR</sequence>
<feature type="region of interest" description="Disordered" evidence="1">
    <location>
        <begin position="170"/>
        <end position="204"/>
    </location>
</feature>
<organism evidence="2 3">
    <name type="scientific">Streptomyces klenkii</name>
    <dbReference type="NCBI Taxonomy" id="1420899"/>
    <lineage>
        <taxon>Bacteria</taxon>
        <taxon>Bacillati</taxon>
        <taxon>Actinomycetota</taxon>
        <taxon>Actinomycetes</taxon>
        <taxon>Kitasatosporales</taxon>
        <taxon>Streptomycetaceae</taxon>
        <taxon>Streptomyces</taxon>
    </lineage>
</organism>
<feature type="compositionally biased region" description="Basic and acidic residues" evidence="1">
    <location>
        <begin position="25"/>
        <end position="37"/>
    </location>
</feature>
<dbReference type="EMBL" id="RBAM01000024">
    <property type="protein sequence ID" value="RKN61886.1"/>
    <property type="molecule type" value="Genomic_DNA"/>
</dbReference>
<evidence type="ECO:0000313" key="2">
    <source>
        <dbReference type="EMBL" id="RKN61886.1"/>
    </source>
</evidence>
<dbReference type="RefSeq" id="WP_120759359.1">
    <property type="nucleotide sequence ID" value="NZ_RBAM01000024.1"/>
</dbReference>
<evidence type="ECO:0000256" key="1">
    <source>
        <dbReference type="SAM" id="MobiDB-lite"/>
    </source>
</evidence>